<dbReference type="FunCoup" id="A9V3Z1">
    <property type="interactions" value="1136"/>
</dbReference>
<dbReference type="GO" id="GO:0004467">
    <property type="term" value="F:long-chain fatty acid-CoA ligase activity"/>
    <property type="evidence" value="ECO:0000318"/>
    <property type="project" value="GO_Central"/>
</dbReference>
<evidence type="ECO:0000256" key="1">
    <source>
        <dbReference type="ARBA" id="ARBA00006432"/>
    </source>
</evidence>
<keyword evidence="4" id="KW-0067">ATP-binding</keyword>
<gene>
    <name evidence="6" type="ORF">MONBRDRAFT_33146</name>
</gene>
<evidence type="ECO:0000313" key="7">
    <source>
        <dbReference type="Proteomes" id="UP000001357"/>
    </source>
</evidence>
<dbReference type="GO" id="GO:0005524">
    <property type="term" value="F:ATP binding"/>
    <property type="evidence" value="ECO:0007669"/>
    <property type="project" value="UniProtKB-KW"/>
</dbReference>
<keyword evidence="3" id="KW-0547">Nucleotide-binding</keyword>
<dbReference type="Gene3D" id="3.40.50.12780">
    <property type="entry name" value="N-terminal domain of ligase-like"/>
    <property type="match status" value="1"/>
</dbReference>
<dbReference type="STRING" id="81824.A9V3Z1"/>
<feature type="domain" description="AMP-dependent synthetase/ligase" evidence="5">
    <location>
        <begin position="58"/>
        <end position="481"/>
    </location>
</feature>
<sequence>MGATASTQATGRLMSTIVQQPTADSSYVVRHRDFGEKLLDHAIQDRPDLDTVYKIFAWSAEERSERPFMGTRAKLSDGSRGDYEWITYAQAIDRVDTVGNALVAAGVKANDAVGVFSINREEWVTTLLAIQRAGSVCVPLYDTLGAEAVNYIVKDAKIETVLVSGDNFDKLMENIKDCDAVHTVVCFDTISDQQRKDAEGHDLKLYTFEEFCTLGRQNKVAPTERKPEDLMYNMYTSGTTGNPKGVLLSQRNFLSTVGSLFAIGVDINENDVYLSYLPLAHCFEALVVMGCICAGASLGFYQGNVRLLTDDIAALRPTIFVGVPRVYSRIYDKIQQTIEGSSTLKQLIFKTAYDYQLAHVNAGTRSGFWDALVFNKIKERLGGRIRIMATGAAPMPAHIMDFLKVAFGCAVFQGYGMTENAAGAVVTPVDYINNAGKVGEPLPACEVKLADVPEMNYLHSDTPYPRGEVCIRGHNVFRGYHNLPDKTKEALDEDGWLHTGDIGQFLEDGALQIIDRKKNIFKLAQGEYVAAEELEGIFKKCKYVGQIWIYGNSFHTTLIAVIVPDPDTIMPWCKEQGIQGDFATATKDERVNKLFLEDIRRIAKADKVASFKVPQDIIVESEINELNQGFSTENDCLTPTFKLRRPQLKKRYEKQIDAIYIKRDGCK</sequence>
<dbReference type="GeneID" id="5892687"/>
<dbReference type="GO" id="GO:0016020">
    <property type="term" value="C:membrane"/>
    <property type="evidence" value="ECO:0000318"/>
    <property type="project" value="GO_Central"/>
</dbReference>
<dbReference type="SUPFAM" id="SSF56801">
    <property type="entry name" value="Acetyl-CoA synthetase-like"/>
    <property type="match status" value="1"/>
</dbReference>
<protein>
    <recommendedName>
        <fullName evidence="5">AMP-dependent synthetase/ligase domain-containing protein</fullName>
    </recommendedName>
</protein>
<evidence type="ECO:0000259" key="5">
    <source>
        <dbReference type="Pfam" id="PF00501"/>
    </source>
</evidence>
<dbReference type="InParanoid" id="A9V3Z1"/>
<dbReference type="AlphaFoldDB" id="A9V3Z1"/>
<evidence type="ECO:0000313" key="6">
    <source>
        <dbReference type="EMBL" id="EDQ87794.1"/>
    </source>
</evidence>
<dbReference type="InterPro" id="IPR000873">
    <property type="entry name" value="AMP-dep_synth/lig_dom"/>
</dbReference>
<evidence type="ECO:0000256" key="4">
    <source>
        <dbReference type="ARBA" id="ARBA00022840"/>
    </source>
</evidence>
<organism evidence="6 7">
    <name type="scientific">Monosiga brevicollis</name>
    <name type="common">Choanoflagellate</name>
    <dbReference type="NCBI Taxonomy" id="81824"/>
    <lineage>
        <taxon>Eukaryota</taxon>
        <taxon>Choanoflagellata</taxon>
        <taxon>Craspedida</taxon>
        <taxon>Salpingoecidae</taxon>
        <taxon>Monosiga</taxon>
    </lineage>
</organism>
<dbReference type="CDD" id="cd05927">
    <property type="entry name" value="LC-FACS_euk"/>
    <property type="match status" value="1"/>
</dbReference>
<accession>A9V3Z1</accession>
<dbReference type="PANTHER" id="PTHR43272">
    <property type="entry name" value="LONG-CHAIN-FATTY-ACID--COA LIGASE"/>
    <property type="match status" value="1"/>
</dbReference>
<dbReference type="RefSeq" id="XP_001747327.1">
    <property type="nucleotide sequence ID" value="XM_001747275.1"/>
</dbReference>
<dbReference type="InterPro" id="IPR042099">
    <property type="entry name" value="ANL_N_sf"/>
</dbReference>
<dbReference type="OMA" id="SHVYGLM"/>
<name>A9V3Z1_MONBE</name>
<dbReference type="Pfam" id="PF00501">
    <property type="entry name" value="AMP-binding"/>
    <property type="match status" value="1"/>
</dbReference>
<proteinExistence type="inferred from homology"/>
<evidence type="ECO:0000256" key="2">
    <source>
        <dbReference type="ARBA" id="ARBA00022598"/>
    </source>
</evidence>
<dbReference type="GO" id="GO:0001676">
    <property type="term" value="P:long-chain fatty acid metabolic process"/>
    <property type="evidence" value="ECO:0000318"/>
    <property type="project" value="GO_Central"/>
</dbReference>
<comment type="similarity">
    <text evidence="1">Belongs to the ATP-dependent AMP-binding enzyme family.</text>
</comment>
<dbReference type="eggNOG" id="KOG1256">
    <property type="taxonomic scope" value="Eukaryota"/>
</dbReference>
<keyword evidence="7" id="KW-1185">Reference proteome</keyword>
<dbReference type="PANTHER" id="PTHR43272:SF33">
    <property type="entry name" value="AMP-BINDING DOMAIN-CONTAINING PROTEIN-RELATED"/>
    <property type="match status" value="1"/>
</dbReference>
<keyword evidence="2" id="KW-0436">Ligase</keyword>
<reference evidence="6 7" key="1">
    <citation type="journal article" date="2008" name="Nature">
        <title>The genome of the choanoflagellate Monosiga brevicollis and the origin of metazoans.</title>
        <authorList>
            <consortium name="JGI Sequencing"/>
            <person name="King N."/>
            <person name="Westbrook M.J."/>
            <person name="Young S.L."/>
            <person name="Kuo A."/>
            <person name="Abedin M."/>
            <person name="Chapman J."/>
            <person name="Fairclough S."/>
            <person name="Hellsten U."/>
            <person name="Isogai Y."/>
            <person name="Letunic I."/>
            <person name="Marr M."/>
            <person name="Pincus D."/>
            <person name="Putnam N."/>
            <person name="Rokas A."/>
            <person name="Wright K.J."/>
            <person name="Zuzow R."/>
            <person name="Dirks W."/>
            <person name="Good M."/>
            <person name="Goodstein D."/>
            <person name="Lemons D."/>
            <person name="Li W."/>
            <person name="Lyons J.B."/>
            <person name="Morris A."/>
            <person name="Nichols S."/>
            <person name="Richter D.J."/>
            <person name="Salamov A."/>
            <person name="Bork P."/>
            <person name="Lim W.A."/>
            <person name="Manning G."/>
            <person name="Miller W.T."/>
            <person name="McGinnis W."/>
            <person name="Shapiro H."/>
            <person name="Tjian R."/>
            <person name="Grigoriev I.V."/>
            <person name="Rokhsar D."/>
        </authorList>
    </citation>
    <scope>NUCLEOTIDE SEQUENCE [LARGE SCALE GENOMIC DNA]</scope>
    <source>
        <strain evidence="7">MX1 / ATCC 50154</strain>
    </source>
</reference>
<dbReference type="KEGG" id="mbr:MONBRDRAFT_33146"/>
<dbReference type="Proteomes" id="UP000001357">
    <property type="component" value="Unassembled WGS sequence"/>
</dbReference>
<dbReference type="GO" id="GO:0005783">
    <property type="term" value="C:endoplasmic reticulum"/>
    <property type="evidence" value="ECO:0000318"/>
    <property type="project" value="GO_Central"/>
</dbReference>
<dbReference type="EMBL" id="CH991557">
    <property type="protein sequence ID" value="EDQ87794.1"/>
    <property type="molecule type" value="Genomic_DNA"/>
</dbReference>
<evidence type="ECO:0000256" key="3">
    <source>
        <dbReference type="ARBA" id="ARBA00022741"/>
    </source>
</evidence>
<dbReference type="InterPro" id="IPR045311">
    <property type="entry name" value="LC-FACS_euk"/>
</dbReference>